<sequence>MDPMKPNISRIYDYVLGGEHNLEVDRSAAEHILKVFPAYPLWARLNREFLQLMARQWAAEGQTHVLDIGSGMPTQGHFHSVMPNARILYSDNDPVTVEYARTLIGDNLAVAYLEADVRQPEALLRAAEQHFHGERKVAIGFIGVAYFIDDASLARVMRTLHGWAAPGSVLALSQTFSGEMTETGRQQMESFKRGGVELLPRSEAELRRLVAPWEILEIASLEDWPGIATRVQASDRGDAKAGMLGVRLVRSS</sequence>
<reference evidence="2" key="1">
    <citation type="submission" date="2016-10" db="EMBL/GenBank/DDBJ databases">
        <authorList>
            <person name="Varghese N."/>
            <person name="Submissions S."/>
        </authorList>
    </citation>
    <scope>NUCLEOTIDE SEQUENCE [LARGE SCALE GENOMIC DNA]</scope>
    <source>
        <strain evidence="2">DSM 16858</strain>
    </source>
</reference>
<accession>A0A1I0GPK2</accession>
<dbReference type="AlphaFoldDB" id="A0A1I0GPK2"/>
<dbReference type="GO" id="GO:0008168">
    <property type="term" value="F:methyltransferase activity"/>
    <property type="evidence" value="ECO:0007669"/>
    <property type="project" value="UniProtKB-KW"/>
</dbReference>
<dbReference type="Gene3D" id="3.40.50.150">
    <property type="entry name" value="Vaccinia Virus protein VP39"/>
    <property type="match status" value="1"/>
</dbReference>
<name>A0A1I0GPK2_9BACT</name>
<dbReference type="InterPro" id="IPR006764">
    <property type="entry name" value="SAM_dep_MeTrfase_SAV2177_type"/>
</dbReference>
<keyword evidence="1" id="KW-0489">Methyltransferase</keyword>
<evidence type="ECO:0000313" key="2">
    <source>
        <dbReference type="Proteomes" id="UP000199181"/>
    </source>
</evidence>
<dbReference type="RefSeq" id="WP_177233568.1">
    <property type="nucleotide sequence ID" value="NZ_FOIJ01000004.1"/>
</dbReference>
<dbReference type="Pfam" id="PF04672">
    <property type="entry name" value="Methyltransf_19"/>
    <property type="match status" value="1"/>
</dbReference>
<organism evidence="1 2">
    <name type="scientific">Stigmatella erecta</name>
    <dbReference type="NCBI Taxonomy" id="83460"/>
    <lineage>
        <taxon>Bacteria</taxon>
        <taxon>Pseudomonadati</taxon>
        <taxon>Myxococcota</taxon>
        <taxon>Myxococcia</taxon>
        <taxon>Myxococcales</taxon>
        <taxon>Cystobacterineae</taxon>
        <taxon>Archangiaceae</taxon>
        <taxon>Stigmatella</taxon>
    </lineage>
</organism>
<dbReference type="GO" id="GO:0032259">
    <property type="term" value="P:methylation"/>
    <property type="evidence" value="ECO:0007669"/>
    <property type="project" value="UniProtKB-KW"/>
</dbReference>
<gene>
    <name evidence="1" type="ORF">SAMN05443639_104106</name>
</gene>
<dbReference type="EMBL" id="FOIJ01000004">
    <property type="protein sequence ID" value="SET73219.1"/>
    <property type="molecule type" value="Genomic_DNA"/>
</dbReference>
<keyword evidence="1" id="KW-0808">Transferase</keyword>
<keyword evidence="2" id="KW-1185">Reference proteome</keyword>
<evidence type="ECO:0000313" key="1">
    <source>
        <dbReference type="EMBL" id="SET73219.1"/>
    </source>
</evidence>
<proteinExistence type="predicted"/>
<dbReference type="PIRSF" id="PIRSF017393">
    <property type="entry name" value="MTase_SAV2177"/>
    <property type="match status" value="1"/>
</dbReference>
<dbReference type="SUPFAM" id="SSF53335">
    <property type="entry name" value="S-adenosyl-L-methionine-dependent methyltransferases"/>
    <property type="match status" value="1"/>
</dbReference>
<dbReference type="InterPro" id="IPR029063">
    <property type="entry name" value="SAM-dependent_MTases_sf"/>
</dbReference>
<protein>
    <submittedName>
        <fullName evidence="1">S-adenosyl methyltransferase</fullName>
    </submittedName>
</protein>
<dbReference type="Proteomes" id="UP000199181">
    <property type="component" value="Unassembled WGS sequence"/>
</dbReference>